<comment type="caution">
    <text evidence="2">The sequence shown here is derived from an EMBL/GenBank/DDBJ whole genome shotgun (WGS) entry which is preliminary data.</text>
</comment>
<reference evidence="2" key="1">
    <citation type="submission" date="2022-07" db="EMBL/GenBank/DDBJ databases">
        <title>Phylogenomic reconstructions and comparative analyses of Kickxellomycotina fungi.</title>
        <authorList>
            <person name="Reynolds N.K."/>
            <person name="Stajich J.E."/>
            <person name="Barry K."/>
            <person name="Grigoriev I.V."/>
            <person name="Crous P."/>
            <person name="Smith M.E."/>
        </authorList>
    </citation>
    <scope>NUCLEOTIDE SEQUENCE</scope>
    <source>
        <strain evidence="2">RSA 1196</strain>
    </source>
</reference>
<proteinExistence type="predicted"/>
<accession>A0A9W8AUC7</accession>
<organism evidence="2 3">
    <name type="scientific">Dispira parvispora</name>
    <dbReference type="NCBI Taxonomy" id="1520584"/>
    <lineage>
        <taxon>Eukaryota</taxon>
        <taxon>Fungi</taxon>
        <taxon>Fungi incertae sedis</taxon>
        <taxon>Zoopagomycota</taxon>
        <taxon>Kickxellomycotina</taxon>
        <taxon>Dimargaritomycetes</taxon>
        <taxon>Dimargaritales</taxon>
        <taxon>Dimargaritaceae</taxon>
        <taxon>Dispira</taxon>
    </lineage>
</organism>
<evidence type="ECO:0000313" key="3">
    <source>
        <dbReference type="Proteomes" id="UP001150925"/>
    </source>
</evidence>
<keyword evidence="3" id="KW-1185">Reference proteome</keyword>
<feature type="region of interest" description="Disordered" evidence="1">
    <location>
        <begin position="1"/>
        <end position="61"/>
    </location>
</feature>
<evidence type="ECO:0000313" key="2">
    <source>
        <dbReference type="EMBL" id="KAJ1969473.1"/>
    </source>
</evidence>
<dbReference type="Proteomes" id="UP001150925">
    <property type="component" value="Unassembled WGS sequence"/>
</dbReference>
<evidence type="ECO:0000256" key="1">
    <source>
        <dbReference type="SAM" id="MobiDB-lite"/>
    </source>
</evidence>
<dbReference type="OrthoDB" id="5635153at2759"/>
<dbReference type="EMBL" id="JANBPY010000055">
    <property type="protein sequence ID" value="KAJ1969473.1"/>
    <property type="molecule type" value="Genomic_DNA"/>
</dbReference>
<dbReference type="AlphaFoldDB" id="A0A9W8AUC7"/>
<protein>
    <submittedName>
        <fullName evidence="2">Uncharacterized protein</fullName>
    </submittedName>
</protein>
<name>A0A9W8AUC7_9FUNG</name>
<gene>
    <name evidence="2" type="ORF">IWQ62_000600</name>
</gene>
<sequence length="368" mass="42771">MPKVNVRAKAGVKIRSERKPPKQFQPENSHPESRGRVHKRRRRRSSNATPSPEPGPRRGYFHPITSATEFTKEHMDALHMVPVLNCPIEEVVPVNHCPKDLLYRIRPFWSMSRENLYNLNYDRLEAAIIETANGSNESRELRKNAGIRVCTTAVENLLDVYTGDESYESESDGDAKSWSKRSTTACADMLCNEFLRNFTQLYRREFPSWHWHKMTLDTQVLPKWCNFTIRPDRVIFYAQAMKQKTPFAWVTINPYYLAPTTNEYESTLPQVAAQTIAMARYHPREVFGIQFSYRYVTFWRAAIPENYLDLLSDSGDLPPDVSIEMKRSTVLDLEQPDGRYGFSRALLSLLMYWNEQVSGKKELWTTGQ</sequence>
<feature type="compositionally biased region" description="Basic residues" evidence="1">
    <location>
        <begin position="36"/>
        <end position="45"/>
    </location>
</feature>